<dbReference type="GO" id="GO:0008652">
    <property type="term" value="P:amino acid biosynthetic process"/>
    <property type="evidence" value="ECO:0007669"/>
    <property type="project" value="UniProtKB-KW"/>
</dbReference>
<keyword evidence="7" id="KW-0288">FMN</keyword>
<evidence type="ECO:0000313" key="9">
    <source>
        <dbReference type="EMBL" id="QDH78840.1"/>
    </source>
</evidence>
<dbReference type="KEGG" id="echi:FKX85_07240"/>
<evidence type="ECO:0000256" key="2">
    <source>
        <dbReference type="ARBA" id="ARBA00008014"/>
    </source>
</evidence>
<feature type="binding site" evidence="7">
    <location>
        <begin position="124"/>
        <end position="126"/>
    </location>
    <ligand>
        <name>FMN</name>
        <dbReference type="ChEBI" id="CHEBI:58210"/>
    </ligand>
</feature>
<dbReference type="Pfam" id="PF01264">
    <property type="entry name" value="Chorismate_synt"/>
    <property type="match status" value="1"/>
</dbReference>
<evidence type="ECO:0000256" key="1">
    <source>
        <dbReference type="ARBA" id="ARBA00005044"/>
    </source>
</evidence>
<dbReference type="UniPathway" id="UPA00053">
    <property type="reaction ID" value="UER00090"/>
</dbReference>
<dbReference type="PROSITE" id="PS00789">
    <property type="entry name" value="CHORISMATE_SYNTHASE_3"/>
    <property type="match status" value="1"/>
</dbReference>
<protein>
    <recommendedName>
        <fullName evidence="3 7">Chorismate synthase</fullName>
        <shortName evidence="7">CS</shortName>
        <ecNumber evidence="3 7">4.2.3.5</ecNumber>
    </recommendedName>
    <alternativeName>
        <fullName evidence="7">5-enolpyruvylshikimate-3-phosphate phospholyase</fullName>
    </alternativeName>
</protein>
<dbReference type="FunFam" id="3.60.150.10:FF:000003">
    <property type="entry name" value="Chorismate synthase"/>
    <property type="match status" value="1"/>
</dbReference>
<keyword evidence="6 7" id="KW-0456">Lyase</keyword>
<evidence type="ECO:0000256" key="3">
    <source>
        <dbReference type="ARBA" id="ARBA00013036"/>
    </source>
</evidence>
<dbReference type="Proteomes" id="UP000316614">
    <property type="component" value="Chromosome"/>
</dbReference>
<dbReference type="InterPro" id="IPR000453">
    <property type="entry name" value="Chorismate_synth"/>
</dbReference>
<dbReference type="PANTHER" id="PTHR21085">
    <property type="entry name" value="CHORISMATE SYNTHASE"/>
    <property type="match status" value="1"/>
</dbReference>
<name>A0A514CGE5_9BACT</name>
<dbReference type="HAMAP" id="MF_00300">
    <property type="entry name" value="Chorismate_synth"/>
    <property type="match status" value="1"/>
</dbReference>
<comment type="subunit">
    <text evidence="7">Homotetramer.</text>
</comment>
<dbReference type="GO" id="GO:0009423">
    <property type="term" value="P:chorismate biosynthetic process"/>
    <property type="evidence" value="ECO:0007669"/>
    <property type="project" value="UniProtKB-UniRule"/>
</dbReference>
<comment type="catalytic activity">
    <reaction evidence="7 8">
        <text>5-O-(1-carboxyvinyl)-3-phosphoshikimate = chorismate + phosphate</text>
        <dbReference type="Rhea" id="RHEA:21020"/>
        <dbReference type="ChEBI" id="CHEBI:29748"/>
        <dbReference type="ChEBI" id="CHEBI:43474"/>
        <dbReference type="ChEBI" id="CHEBI:57701"/>
        <dbReference type="EC" id="4.2.3.5"/>
    </reaction>
</comment>
<dbReference type="InterPro" id="IPR035904">
    <property type="entry name" value="Chorismate_synth_AroC_sf"/>
</dbReference>
<dbReference type="PROSITE" id="PS00788">
    <property type="entry name" value="CHORISMATE_SYNTHASE_2"/>
    <property type="match status" value="1"/>
</dbReference>
<proteinExistence type="inferred from homology"/>
<dbReference type="GO" id="GO:0009073">
    <property type="term" value="P:aromatic amino acid family biosynthetic process"/>
    <property type="evidence" value="ECO:0007669"/>
    <property type="project" value="UniProtKB-KW"/>
</dbReference>
<feature type="binding site" evidence="7">
    <location>
        <position position="325"/>
    </location>
    <ligand>
        <name>FMN</name>
        <dbReference type="ChEBI" id="CHEBI:58210"/>
    </ligand>
</feature>
<dbReference type="PIRSF" id="PIRSF001456">
    <property type="entry name" value="Chorismate_synth"/>
    <property type="match status" value="1"/>
</dbReference>
<dbReference type="OrthoDB" id="9771806at2"/>
<keyword evidence="5 7" id="KW-0057">Aromatic amino acid biosynthesis</keyword>
<evidence type="ECO:0000256" key="6">
    <source>
        <dbReference type="ARBA" id="ARBA00023239"/>
    </source>
</evidence>
<sequence>MGNSFGKVFKISTFGESHGKGLGVIIDGCPAGLPIDEEFLRQELQRRKPGQSKITTQRKEEDECQILSGVFEGKSTGTPIAIVIMNTDQKSKDYSHIADKYRPSHADYTYQEKFGVRDYRGGGRSSARETAARVAAGAVAKLFLKHIGVEINAYVSQAGQIKLEKPYQDLDFAEIEKNIVRCPDPEVAQDMIDYIDEIRKNRDTVGGVVSCVAKKVPVGLGEPVFDRLHAELGKAMLSINAVKGFEYGSGFEGVTMLGSEHNDAFYMEGNNVRTKTNHSGGIQGGISNGEDIYFRVAFKPVATIMKDQDSVNQAGDQVTVSGKGRHDPCVVPRAVPIVEAMAALVLADFLLLKRLNKLDV</sequence>
<evidence type="ECO:0000256" key="8">
    <source>
        <dbReference type="RuleBase" id="RU000605"/>
    </source>
</evidence>
<comment type="similarity">
    <text evidence="2 7 8">Belongs to the chorismate synthase family.</text>
</comment>
<dbReference type="GO" id="GO:0005829">
    <property type="term" value="C:cytosol"/>
    <property type="evidence" value="ECO:0007669"/>
    <property type="project" value="TreeGrafter"/>
</dbReference>
<reference evidence="9 10" key="1">
    <citation type="submission" date="2019-06" db="EMBL/GenBank/DDBJ databases">
        <title>Echinicola alkalisoli sp. nov. isolated from saline soil.</title>
        <authorList>
            <person name="Sun J.-Q."/>
            <person name="Xu L."/>
        </authorList>
    </citation>
    <scope>NUCLEOTIDE SEQUENCE [LARGE SCALE GENOMIC DNA]</scope>
    <source>
        <strain evidence="9 10">LN3S3</strain>
    </source>
</reference>
<evidence type="ECO:0000256" key="7">
    <source>
        <dbReference type="HAMAP-Rule" id="MF_00300"/>
    </source>
</evidence>
<dbReference type="CDD" id="cd07304">
    <property type="entry name" value="Chorismate_synthase"/>
    <property type="match status" value="1"/>
</dbReference>
<feature type="binding site" evidence="7">
    <location>
        <position position="284"/>
    </location>
    <ligand>
        <name>FMN</name>
        <dbReference type="ChEBI" id="CHEBI:58210"/>
    </ligand>
</feature>
<keyword evidence="7" id="KW-0285">Flavoprotein</keyword>
<keyword evidence="4 7" id="KW-0028">Amino-acid biosynthesis</keyword>
<dbReference type="AlphaFoldDB" id="A0A514CGE5"/>
<comment type="function">
    <text evidence="7">Catalyzes the anti-1,4-elimination of the C-3 phosphate and the C-6 proR hydrogen from 5-enolpyruvylshikimate-3-phosphate (EPSP) to yield chorismate, which is the branch point compound that serves as the starting substrate for the three terminal pathways of aromatic amino acid biosynthesis. This reaction introduces a second double bond into the aromatic ring system.</text>
</comment>
<feature type="binding site" evidence="7">
    <location>
        <begin position="240"/>
        <end position="241"/>
    </location>
    <ligand>
        <name>FMN</name>
        <dbReference type="ChEBI" id="CHEBI:58210"/>
    </ligand>
</feature>
<evidence type="ECO:0000256" key="4">
    <source>
        <dbReference type="ARBA" id="ARBA00022605"/>
    </source>
</evidence>
<dbReference type="GO" id="GO:0010181">
    <property type="term" value="F:FMN binding"/>
    <property type="evidence" value="ECO:0007669"/>
    <property type="project" value="TreeGrafter"/>
</dbReference>
<accession>A0A514CGE5</accession>
<comment type="pathway">
    <text evidence="1 7 8">Metabolic intermediate biosynthesis; chorismate biosynthesis; chorismate from D-erythrose 4-phosphate and phosphoenolpyruvate: step 7/7.</text>
</comment>
<keyword evidence="10" id="KW-1185">Reference proteome</keyword>
<gene>
    <name evidence="7 9" type="primary">aroC</name>
    <name evidence="9" type="ORF">FKX85_07240</name>
</gene>
<feature type="binding site" evidence="7">
    <location>
        <begin position="299"/>
        <end position="303"/>
    </location>
    <ligand>
        <name>FMN</name>
        <dbReference type="ChEBI" id="CHEBI:58210"/>
    </ligand>
</feature>
<dbReference type="GO" id="GO:0004107">
    <property type="term" value="F:chorismate synthase activity"/>
    <property type="evidence" value="ECO:0007669"/>
    <property type="project" value="UniProtKB-UniRule"/>
</dbReference>
<evidence type="ECO:0000256" key="5">
    <source>
        <dbReference type="ARBA" id="ARBA00023141"/>
    </source>
</evidence>
<feature type="binding site" evidence="7">
    <location>
        <position position="53"/>
    </location>
    <ligand>
        <name>NADP(+)</name>
        <dbReference type="ChEBI" id="CHEBI:58349"/>
    </ligand>
</feature>
<evidence type="ECO:0000313" key="10">
    <source>
        <dbReference type="Proteomes" id="UP000316614"/>
    </source>
</evidence>
<keyword evidence="7" id="KW-0274">FAD</keyword>
<organism evidence="9 10">
    <name type="scientific">Echinicola soli</name>
    <dbReference type="NCBI Taxonomy" id="2591634"/>
    <lineage>
        <taxon>Bacteria</taxon>
        <taxon>Pseudomonadati</taxon>
        <taxon>Bacteroidota</taxon>
        <taxon>Cytophagia</taxon>
        <taxon>Cytophagales</taxon>
        <taxon>Cyclobacteriaceae</taxon>
        <taxon>Echinicola</taxon>
    </lineage>
</organism>
<dbReference type="InterPro" id="IPR020541">
    <property type="entry name" value="Chorismate_synthase_CS"/>
</dbReference>
<dbReference type="PANTHER" id="PTHR21085:SF0">
    <property type="entry name" value="CHORISMATE SYNTHASE"/>
    <property type="match status" value="1"/>
</dbReference>
<keyword evidence="7" id="KW-0521">NADP</keyword>
<dbReference type="SUPFAM" id="SSF103263">
    <property type="entry name" value="Chorismate synthase, AroC"/>
    <property type="match status" value="1"/>
</dbReference>
<dbReference type="RefSeq" id="WP_141614093.1">
    <property type="nucleotide sequence ID" value="NZ_CP041253.1"/>
</dbReference>
<comment type="cofactor">
    <cofactor evidence="7 8">
        <name>FMNH2</name>
        <dbReference type="ChEBI" id="CHEBI:57618"/>
    </cofactor>
    <text evidence="7 8">Reduced FMN (FMNH(2)).</text>
</comment>
<dbReference type="PROSITE" id="PS00787">
    <property type="entry name" value="CHORISMATE_SYNTHASE_1"/>
    <property type="match status" value="1"/>
</dbReference>
<dbReference type="EMBL" id="CP041253">
    <property type="protein sequence ID" value="QDH78840.1"/>
    <property type="molecule type" value="Genomic_DNA"/>
</dbReference>
<dbReference type="Gene3D" id="3.60.150.10">
    <property type="entry name" value="Chorismate synthase AroC"/>
    <property type="match status" value="1"/>
</dbReference>
<feature type="binding site" evidence="7">
    <location>
        <position position="47"/>
    </location>
    <ligand>
        <name>NADP(+)</name>
        <dbReference type="ChEBI" id="CHEBI:58349"/>
    </ligand>
</feature>
<dbReference type="NCBIfam" id="NF003793">
    <property type="entry name" value="PRK05382.1"/>
    <property type="match status" value="1"/>
</dbReference>
<dbReference type="EC" id="4.2.3.5" evidence="3 7"/>
<dbReference type="NCBIfam" id="TIGR00033">
    <property type="entry name" value="aroC"/>
    <property type="match status" value="1"/>
</dbReference>